<protein>
    <submittedName>
        <fullName evidence="4">RNA-directed DNA polymerase, eukaryota</fullName>
    </submittedName>
</protein>
<keyword evidence="1" id="KW-0694">RNA-binding</keyword>
<dbReference type="GO" id="GO:0003964">
    <property type="term" value="F:RNA-directed DNA polymerase activity"/>
    <property type="evidence" value="ECO:0007669"/>
    <property type="project" value="UniProtKB-KW"/>
</dbReference>
<keyword evidence="4" id="KW-0808">Transferase</keyword>
<evidence type="ECO:0000256" key="2">
    <source>
        <dbReference type="SAM" id="MobiDB-lite"/>
    </source>
</evidence>
<feature type="region of interest" description="Disordered" evidence="2">
    <location>
        <begin position="332"/>
        <end position="370"/>
    </location>
</feature>
<proteinExistence type="predicted"/>
<dbReference type="EMBL" id="PKPP01012666">
    <property type="protein sequence ID" value="PWA42033.1"/>
    <property type="molecule type" value="Genomic_DNA"/>
</dbReference>
<dbReference type="InterPro" id="IPR035979">
    <property type="entry name" value="RBD_domain_sf"/>
</dbReference>
<dbReference type="SUPFAM" id="SSF54928">
    <property type="entry name" value="RNA-binding domain, RBD"/>
    <property type="match status" value="1"/>
</dbReference>
<evidence type="ECO:0000313" key="4">
    <source>
        <dbReference type="EMBL" id="PWA42033.1"/>
    </source>
</evidence>
<dbReference type="Gene3D" id="3.30.70.330">
    <property type="match status" value="1"/>
</dbReference>
<evidence type="ECO:0000259" key="3">
    <source>
        <dbReference type="PROSITE" id="PS50102"/>
    </source>
</evidence>
<dbReference type="CDD" id="cd00590">
    <property type="entry name" value="RRM_SF"/>
    <property type="match status" value="1"/>
</dbReference>
<dbReference type="Proteomes" id="UP000245207">
    <property type="component" value="Unassembled WGS sequence"/>
</dbReference>
<dbReference type="PROSITE" id="PS50102">
    <property type="entry name" value="RRM"/>
    <property type="match status" value="1"/>
</dbReference>
<reference evidence="4 5" key="1">
    <citation type="journal article" date="2018" name="Mol. Plant">
        <title>The genome of Artemisia annua provides insight into the evolution of Asteraceae family and artemisinin biosynthesis.</title>
        <authorList>
            <person name="Shen Q."/>
            <person name="Zhang L."/>
            <person name="Liao Z."/>
            <person name="Wang S."/>
            <person name="Yan T."/>
            <person name="Shi P."/>
            <person name="Liu M."/>
            <person name="Fu X."/>
            <person name="Pan Q."/>
            <person name="Wang Y."/>
            <person name="Lv Z."/>
            <person name="Lu X."/>
            <person name="Zhang F."/>
            <person name="Jiang W."/>
            <person name="Ma Y."/>
            <person name="Chen M."/>
            <person name="Hao X."/>
            <person name="Li L."/>
            <person name="Tang Y."/>
            <person name="Lv G."/>
            <person name="Zhou Y."/>
            <person name="Sun X."/>
            <person name="Brodelius P.E."/>
            <person name="Rose J.K.C."/>
            <person name="Tang K."/>
        </authorList>
    </citation>
    <scope>NUCLEOTIDE SEQUENCE [LARGE SCALE GENOMIC DNA]</scope>
    <source>
        <strain evidence="5">cv. Huhao1</strain>
        <tissue evidence="4">Leaf</tissue>
    </source>
</reference>
<sequence>MCVCERENRERKKKGEEWVEVVGRRGRKDQKGGNNYGIKKGSFIKFFVSNIPEGCRPWDLADRLKEFGIINKVYIAKKKGKDGSRFGFVNFARPQDWSHMEAKMTNVKLGKSILNINLARYAVENEFFGEKTSTRPRTFAQPKVFVPRVNGANLNSRTGFSFSDVVKGNGGAESNERVVEVDSSIDESSDVHNRALVVRCVDMKTLESLGSILSNVGESEVSLPFERIAWIGIYGVPMQLASAELFNKLGGLFGSLVSPSSFSNLEHNLSVVKVGVLVGNGKVIKESVVLSWRNKKFRIWISENPVDWFPSCVIEGNDGSWGDNSMVNGFQAPDGGGTAELEEGELRQSEEEDERGVHGEGNQKSNDVHGEMKTFNAGVHASLDKEKEKAPKFSKGIVGPRKIRTHPRVMDHPSTNINCNIDLDWVQSAAGLSPRPRKRPRSSDPFSLDGLLGINKENINPPPNISPLSQPMDLNCSASIQKKTKEDGNISLDLNNRPSNCEGSSSNGDSNIRIEAMPLPPEPMCVEVDEELLETIATGDVVGVDLHLDEGLVRKVIEDEGIFNVSQ</sequence>
<keyword evidence="4" id="KW-0695">RNA-directed DNA polymerase</keyword>
<accession>A0A2U1KZ58</accession>
<dbReference type="SMART" id="SM00360">
    <property type="entry name" value="RRM"/>
    <property type="match status" value="1"/>
</dbReference>
<dbReference type="InterPro" id="IPR012677">
    <property type="entry name" value="Nucleotide-bd_a/b_plait_sf"/>
</dbReference>
<organism evidence="4 5">
    <name type="scientific">Artemisia annua</name>
    <name type="common">Sweet wormwood</name>
    <dbReference type="NCBI Taxonomy" id="35608"/>
    <lineage>
        <taxon>Eukaryota</taxon>
        <taxon>Viridiplantae</taxon>
        <taxon>Streptophyta</taxon>
        <taxon>Embryophyta</taxon>
        <taxon>Tracheophyta</taxon>
        <taxon>Spermatophyta</taxon>
        <taxon>Magnoliopsida</taxon>
        <taxon>eudicotyledons</taxon>
        <taxon>Gunneridae</taxon>
        <taxon>Pentapetalae</taxon>
        <taxon>asterids</taxon>
        <taxon>campanulids</taxon>
        <taxon>Asterales</taxon>
        <taxon>Asteraceae</taxon>
        <taxon>Asteroideae</taxon>
        <taxon>Anthemideae</taxon>
        <taxon>Artemisiinae</taxon>
        <taxon>Artemisia</taxon>
    </lineage>
</organism>
<feature type="region of interest" description="Disordered" evidence="2">
    <location>
        <begin position="431"/>
        <end position="471"/>
    </location>
</feature>
<name>A0A2U1KZ58_ARTAN</name>
<gene>
    <name evidence="4" type="ORF">CTI12_AA548410</name>
</gene>
<feature type="domain" description="RRM" evidence="3">
    <location>
        <begin position="44"/>
        <end position="121"/>
    </location>
</feature>
<evidence type="ECO:0000313" key="5">
    <source>
        <dbReference type="Proteomes" id="UP000245207"/>
    </source>
</evidence>
<dbReference type="AlphaFoldDB" id="A0A2U1KZ58"/>
<dbReference type="Pfam" id="PF00076">
    <property type="entry name" value="RRM_1"/>
    <property type="match status" value="1"/>
</dbReference>
<dbReference type="GO" id="GO:0003723">
    <property type="term" value="F:RNA binding"/>
    <property type="evidence" value="ECO:0007669"/>
    <property type="project" value="UniProtKB-UniRule"/>
</dbReference>
<comment type="caution">
    <text evidence="4">The sequence shown here is derived from an EMBL/GenBank/DDBJ whole genome shotgun (WGS) entry which is preliminary data.</text>
</comment>
<dbReference type="InterPro" id="IPR000504">
    <property type="entry name" value="RRM_dom"/>
</dbReference>
<evidence type="ECO:0000256" key="1">
    <source>
        <dbReference type="PROSITE-ProRule" id="PRU00176"/>
    </source>
</evidence>
<keyword evidence="5" id="KW-1185">Reference proteome</keyword>
<keyword evidence="4" id="KW-0548">Nucleotidyltransferase</keyword>